<dbReference type="InterPro" id="IPR011990">
    <property type="entry name" value="TPR-like_helical_dom_sf"/>
</dbReference>
<comment type="caution">
    <text evidence="3">The sequence shown here is derived from an EMBL/GenBank/DDBJ whole genome shotgun (WGS) entry which is preliminary data.</text>
</comment>
<feature type="region of interest" description="Disordered" evidence="1">
    <location>
        <begin position="1"/>
        <end position="101"/>
    </location>
</feature>
<feature type="compositionally biased region" description="Basic residues" evidence="1">
    <location>
        <begin position="65"/>
        <end position="77"/>
    </location>
</feature>
<proteinExistence type="predicted"/>
<sequence length="1135" mass="122782">MSQNDYAAQIPRRETNLSLEGGYVPDPDSNSDQCSSAPSAGTGQPAPEALATAATAAKNATAKAPAKRASAKKKMPAKKTAAESVARPGMQRGTTSSTERAGVHRVGLNVSDRLKWIFREQPTDDYGIDGHIELVDDDQDVTGRLIGVQVKSGDSYLYEVTRSKTEPGWHYRADSNHLAYWLGHCLPVIVTFVDGEQNSYWQVVTPANIKEEAKGFTIWVPETNRLDSEAKKALQAFATTWRSLDTSLPDNYRELPSGATACLKRAEPIDGFAVARLADILARGSSNARFTAEAIVSSTPSWITGSAVAEDLWLAVATYAYEHNHGPIASKAFAQAAAQNGPRRGRSLAFAGLAVITHSRDQARPFLLQAVNAGETLLSAVGLSMIDVPVDDARAVPVPAAIASADPDEIDKEPTVLNFLAELALRSQDTTRAVQLREKAVAASSEPGGSMNLALASTLWRQLREVGDRNAAVRRRAIALVQETVEARRMWHGPSDEALELLLDIFNTAGMFKEALAAALPDAEGGSALAHEVTTAVARRGALAAQAIGDKSASAHFREVLGDSPERKELDALVQDVVPASRDERLRRWSELLKEAPDDQMRSRIVARIVRLGAWTEAADDMESRSVLPPFQADIFRAIYQANDPTQDQQLGVSKLRDLARKSSLAAYELIQHLEETAEPAQAIRAAEELTQHWGDTTLAEQLVDLHWRLGDPGKAVALVTQYVRDDAFADSTRADMGRRAADYLARNGNHDEAVDLARAGLAVTSDDDLAWTLIENLHALGRIPEARDELSRRQPAPSVEYERRLWVELRLGTHLETADAWALVGLIRQQPAGTLRSDMTALLVREVLQSTPEGVTYPEDLVTATRDLQDSEGLHPQEAELSTDALLRERVVRPLAAAGDYPKALAAYVAGTQPLADVAQATNQTWSAVVLQRPAGVHAVSDLAPGLRAVGQQAAEVALSQQQCAIDIAALYTLILLKDDDRLRIRGELTSLTLPASFARDVSRTRAQVRAIITADRTLGINSAGHAAWITPSFKQRAELQRAADLLEQQADAAHTAATAPAAPYSQLAALAQKASLTVWCDDNAGRQMLRGRGVATFSTVDLLSVLAPHLNLRAISQHLATQQVVDRGCCTDL</sequence>
<reference evidence="3 4" key="1">
    <citation type="submission" date="2020-08" db="EMBL/GenBank/DDBJ databases">
        <title>Sequencing the genomes of 1000 actinobacteria strains.</title>
        <authorList>
            <person name="Klenk H.-P."/>
        </authorList>
    </citation>
    <scope>NUCLEOTIDE SEQUENCE [LARGE SCALE GENOMIC DNA]</scope>
    <source>
        <strain evidence="3 4">DSM 105498</strain>
    </source>
</reference>
<dbReference type="Proteomes" id="UP000589626">
    <property type="component" value="Unassembled WGS sequence"/>
</dbReference>
<organism evidence="3 4">
    <name type="scientific">Nocardioides soli</name>
    <dbReference type="NCBI Taxonomy" id="1036020"/>
    <lineage>
        <taxon>Bacteria</taxon>
        <taxon>Bacillati</taxon>
        <taxon>Actinomycetota</taxon>
        <taxon>Actinomycetes</taxon>
        <taxon>Propionibacteriales</taxon>
        <taxon>Nocardioidaceae</taxon>
        <taxon>Nocardioides</taxon>
    </lineage>
</organism>
<name>A0A7W4VXP9_9ACTN</name>
<feature type="domain" description="DUF4365" evidence="2">
    <location>
        <begin position="99"/>
        <end position="235"/>
    </location>
</feature>
<dbReference type="Gene3D" id="1.25.40.10">
    <property type="entry name" value="Tetratricopeptide repeat domain"/>
    <property type="match status" value="1"/>
</dbReference>
<feature type="compositionally biased region" description="Polar residues" evidence="1">
    <location>
        <begin position="28"/>
        <end position="42"/>
    </location>
</feature>
<gene>
    <name evidence="3" type="ORF">FHU40_003519</name>
</gene>
<protein>
    <recommendedName>
        <fullName evidence="2">DUF4365 domain-containing protein</fullName>
    </recommendedName>
</protein>
<keyword evidence="4" id="KW-1185">Reference proteome</keyword>
<dbReference type="EMBL" id="JACHWR010000002">
    <property type="protein sequence ID" value="MBB3043701.1"/>
    <property type="molecule type" value="Genomic_DNA"/>
</dbReference>
<dbReference type="RefSeq" id="WP_183593486.1">
    <property type="nucleotide sequence ID" value="NZ_JACHWR010000002.1"/>
</dbReference>
<dbReference type="Pfam" id="PF14280">
    <property type="entry name" value="DUF4365"/>
    <property type="match status" value="1"/>
</dbReference>
<evidence type="ECO:0000313" key="3">
    <source>
        <dbReference type="EMBL" id="MBB3043701.1"/>
    </source>
</evidence>
<evidence type="ECO:0000256" key="1">
    <source>
        <dbReference type="SAM" id="MobiDB-lite"/>
    </source>
</evidence>
<evidence type="ECO:0000313" key="4">
    <source>
        <dbReference type="Proteomes" id="UP000589626"/>
    </source>
</evidence>
<dbReference type="AlphaFoldDB" id="A0A7W4VXP9"/>
<accession>A0A7W4VXP9</accession>
<dbReference type="InterPro" id="IPR025375">
    <property type="entry name" value="DUF4365"/>
</dbReference>
<feature type="compositionally biased region" description="Low complexity" evidence="1">
    <location>
        <begin position="45"/>
        <end position="64"/>
    </location>
</feature>
<evidence type="ECO:0000259" key="2">
    <source>
        <dbReference type="Pfam" id="PF14280"/>
    </source>
</evidence>